<reference evidence="9 10" key="1">
    <citation type="journal article" date="2015" name="PLoS ONE">
        <title>Genome Sequence of Bacillus endophyticus and Analysis of Its Companion Mechanism in the Ketogulonigenium vulgare-Bacillus Strain Consortium.</title>
        <authorList>
            <person name="Jia N."/>
            <person name="Du J."/>
            <person name="Ding M.Z."/>
            <person name="Gao F."/>
            <person name="Yuan Y.J."/>
        </authorList>
    </citation>
    <scope>NUCLEOTIDE SEQUENCE [LARGE SCALE GENOMIC DNA]</scope>
    <source>
        <strain evidence="9 10">Hbe603</strain>
    </source>
</reference>
<dbReference type="PATRIC" id="fig|135735.6.peg.2289"/>
<evidence type="ECO:0000256" key="8">
    <source>
        <dbReference type="RuleBase" id="RU003755"/>
    </source>
</evidence>
<dbReference type="NCBIfam" id="TIGR00924">
    <property type="entry name" value="yjdL_sub1_fam"/>
    <property type="match status" value="2"/>
</dbReference>
<keyword evidence="7" id="KW-0472">Membrane</keyword>
<comment type="subcellular location">
    <subcellularLocation>
        <location evidence="1">Cell membrane</location>
        <topology evidence="1">Multi-pass membrane protein</topology>
    </subcellularLocation>
    <subcellularLocation>
        <location evidence="8">Membrane</location>
        <topology evidence="8">Multi-pass membrane protein</topology>
    </subcellularLocation>
</comment>
<evidence type="ECO:0000256" key="1">
    <source>
        <dbReference type="ARBA" id="ARBA00004651"/>
    </source>
</evidence>
<accession>A0A0H4KJT5</accession>
<dbReference type="Gene3D" id="1.20.1250.20">
    <property type="entry name" value="MFS general substrate transporter like domains"/>
    <property type="match status" value="2"/>
</dbReference>
<dbReference type="EMBL" id="CP011974">
    <property type="protein sequence ID" value="AKO92564.1"/>
    <property type="molecule type" value="Genomic_DNA"/>
</dbReference>
<dbReference type="InterPro" id="IPR036259">
    <property type="entry name" value="MFS_trans_sf"/>
</dbReference>
<evidence type="ECO:0000256" key="6">
    <source>
        <dbReference type="ARBA" id="ARBA00022989"/>
    </source>
</evidence>
<comment type="similarity">
    <text evidence="2 8">Belongs to the major facilitator superfamily. Proton-dependent oligopeptide transporter (POT/PTR) (TC 2.A.17) family.</text>
</comment>
<dbReference type="PROSITE" id="PS01023">
    <property type="entry name" value="PTR2_2"/>
    <property type="match status" value="1"/>
</dbReference>
<proteinExistence type="inferred from homology"/>
<evidence type="ECO:0000256" key="5">
    <source>
        <dbReference type="ARBA" id="ARBA00022692"/>
    </source>
</evidence>
<sequence length="443" mass="48509">MEAAVKKETQQPAELKKKHPPGLYLLFATEAWERFSYYGMRAILVLYLTATAANGGLGVDKATALSLYGTFTSAVYITPMIGGYLTDRYLGRRLAITLGGIIMAVGNFSIFFHQSMAALYIGLALLIIGNGFFKPNISTLVGDLYEENDPRRDGAFTIFYMGINVGAFFAPLVVGLMSYKYGFLTAAIGMIVGQILFNTLAKRYLGDLGLKPTRTIQQEKTHTTKAPLTKQEKMRTLAIVILAFVTIAFWTAFEQAGSSLTLYTQEHIDRHIGSFTVPTEWFQSLNAMFIVLLAPIMSIVWYKLGKSKRGDFKTPTKMGMGLITVGLGFLVLVSAVLQTGNSSELKVNLLFMVFTYFLHTLAELMISPVGLSMVSRLAPLKLASLLMGVWMASSAVANKLAGVLATYTQSFGYLEIFGVISAVTIVLGIIVLFLSKPIAKLMN</sequence>
<keyword evidence="4" id="KW-1003">Cell membrane</keyword>
<dbReference type="InterPro" id="IPR050171">
    <property type="entry name" value="MFS_Transporters"/>
</dbReference>
<reference evidence="10" key="2">
    <citation type="submission" date="2015-06" db="EMBL/GenBank/DDBJ databases">
        <title>Genome Sequence of Bacillus endophyticus and Analysis of its Companion Mechanism in the Ketogulonigenium vulgare-Bacillus strain Consortium.</title>
        <authorList>
            <person name="Jia N."/>
            <person name="Du J."/>
            <person name="Ding M.-Z."/>
            <person name="Gao F."/>
            <person name="Yuan Y.-J."/>
        </authorList>
    </citation>
    <scope>NUCLEOTIDE SEQUENCE [LARGE SCALE GENOMIC DNA]</scope>
    <source>
        <strain evidence="10">Hbe603</strain>
    </source>
</reference>
<dbReference type="FunFam" id="1.20.1250.20:FF:000146">
    <property type="entry name" value="Amino acid/peptide transporter"/>
    <property type="match status" value="1"/>
</dbReference>
<evidence type="ECO:0000313" key="9">
    <source>
        <dbReference type="EMBL" id="AKO92564.1"/>
    </source>
</evidence>
<keyword evidence="5 8" id="KW-0812">Transmembrane</keyword>
<dbReference type="InterPro" id="IPR000109">
    <property type="entry name" value="POT_fam"/>
</dbReference>
<organism evidence="9 10">
    <name type="scientific">Priestia filamentosa</name>
    <dbReference type="NCBI Taxonomy" id="1402861"/>
    <lineage>
        <taxon>Bacteria</taxon>
        <taxon>Bacillati</taxon>
        <taxon>Bacillota</taxon>
        <taxon>Bacilli</taxon>
        <taxon>Bacillales</taxon>
        <taxon>Bacillaceae</taxon>
        <taxon>Priestia</taxon>
    </lineage>
</organism>
<dbReference type="AlphaFoldDB" id="A0A1X7E7R9"/>
<keyword evidence="6" id="KW-1133">Transmembrane helix</keyword>
<dbReference type="Pfam" id="PF00854">
    <property type="entry name" value="PTR2"/>
    <property type="match status" value="2"/>
</dbReference>
<keyword evidence="10" id="KW-1185">Reference proteome</keyword>
<dbReference type="InterPro" id="IPR005279">
    <property type="entry name" value="Dipep/tripep_permease"/>
</dbReference>
<dbReference type="GO" id="GO:0005886">
    <property type="term" value="C:plasma membrane"/>
    <property type="evidence" value="ECO:0007669"/>
    <property type="project" value="UniProtKB-SubCell"/>
</dbReference>
<dbReference type="PANTHER" id="PTHR23517:SF15">
    <property type="entry name" value="PROTON-DEPENDENT OLIGOPEPTIDE FAMILY TRANSPORT PROTEIN"/>
    <property type="match status" value="1"/>
</dbReference>
<keyword evidence="3 8" id="KW-0813">Transport</keyword>
<dbReference type="KEGG" id="beo:BEH_10965"/>
<dbReference type="CDD" id="cd17346">
    <property type="entry name" value="MFS_DtpA_like"/>
    <property type="match status" value="1"/>
</dbReference>
<name>A0A1X7E7R9_9BACI</name>
<evidence type="ECO:0000256" key="4">
    <source>
        <dbReference type="ARBA" id="ARBA00022475"/>
    </source>
</evidence>
<protein>
    <submittedName>
        <fullName evidence="9">MFS transporter</fullName>
    </submittedName>
</protein>
<evidence type="ECO:0000256" key="3">
    <source>
        <dbReference type="ARBA" id="ARBA00022448"/>
    </source>
</evidence>
<accession>A0A1X7E7R9</accession>
<evidence type="ECO:0000313" key="10">
    <source>
        <dbReference type="Proteomes" id="UP000036202"/>
    </source>
</evidence>
<evidence type="ECO:0000256" key="7">
    <source>
        <dbReference type="ARBA" id="ARBA00023136"/>
    </source>
</evidence>
<dbReference type="InterPro" id="IPR018456">
    <property type="entry name" value="PTR2_symporter_CS"/>
</dbReference>
<dbReference type="OrthoDB" id="9772725at2"/>
<dbReference type="InterPro" id="IPR020846">
    <property type="entry name" value="MFS_dom"/>
</dbReference>
<dbReference type="Proteomes" id="UP000036202">
    <property type="component" value="Chromosome"/>
</dbReference>
<gene>
    <name evidence="9" type="ORF">BEH_10965</name>
</gene>
<dbReference type="PANTHER" id="PTHR23517">
    <property type="entry name" value="RESISTANCE PROTEIN MDTM, PUTATIVE-RELATED-RELATED"/>
    <property type="match status" value="1"/>
</dbReference>
<dbReference type="GO" id="GO:0006857">
    <property type="term" value="P:oligopeptide transport"/>
    <property type="evidence" value="ECO:0007669"/>
    <property type="project" value="InterPro"/>
</dbReference>
<dbReference type="GO" id="GO:1904680">
    <property type="term" value="F:peptide transmembrane transporter activity"/>
    <property type="evidence" value="ECO:0007669"/>
    <property type="project" value="InterPro"/>
</dbReference>
<dbReference type="SUPFAM" id="SSF103473">
    <property type="entry name" value="MFS general substrate transporter"/>
    <property type="match status" value="1"/>
</dbReference>
<evidence type="ECO:0000256" key="2">
    <source>
        <dbReference type="ARBA" id="ARBA00005982"/>
    </source>
</evidence>
<dbReference type="RefSeq" id="WP_019394524.1">
    <property type="nucleotide sequence ID" value="NZ_ALIM01000034.1"/>
</dbReference>
<dbReference type="GeneID" id="93701322"/>
<dbReference type="PROSITE" id="PS50850">
    <property type="entry name" value="MFS"/>
    <property type="match status" value="1"/>
</dbReference>